<dbReference type="RefSeq" id="WP_012180004.1">
    <property type="nucleotide sequence ID" value="NC_009952.1"/>
</dbReference>
<dbReference type="Proteomes" id="UP000006833">
    <property type="component" value="Chromosome"/>
</dbReference>
<dbReference type="SUPFAM" id="SSF56112">
    <property type="entry name" value="Protein kinase-like (PK-like)"/>
    <property type="match status" value="1"/>
</dbReference>
<sequence>MPALIAAEAQAAWGCVETPELLSHRENTVFAVRLPDGARAALRVHRPGYKTAAEIAEELAFCAGLAGAGIACPRGVPTLAGDWLWHGQDGQVVSIVSWVAGAPLGAGDQDLPPEAPRLYAELGATLAQMHQAAAGLGGVGSARPAWDIDGLTGPDPIWGRYWESPCLSSAEAALMIRARNHARGILGDAGGELIRGMVHADPLRENVFITKTGLALIDFDDCGPGFRAYDIAVALTQSLDDPDLPVLRQSIVGGYAEVSALSEAELACLPVFSMLRSCCALAWVGPRFAASHPKLHLYKARALRAAEAVLARRDILAG</sequence>
<dbReference type="STRING" id="398580.Dshi_3344"/>
<dbReference type="Gene3D" id="3.90.1200.10">
    <property type="match status" value="1"/>
</dbReference>
<dbReference type="OrthoDB" id="241498at2"/>
<dbReference type="GO" id="GO:0009088">
    <property type="term" value="P:threonine biosynthetic process"/>
    <property type="evidence" value="ECO:0007669"/>
    <property type="project" value="TreeGrafter"/>
</dbReference>
<evidence type="ECO:0000256" key="1">
    <source>
        <dbReference type="ARBA" id="ARBA00038240"/>
    </source>
</evidence>
<dbReference type="eggNOG" id="COG2334">
    <property type="taxonomic scope" value="Bacteria"/>
</dbReference>
<proteinExistence type="inferred from homology"/>
<evidence type="ECO:0000259" key="2">
    <source>
        <dbReference type="Pfam" id="PF01636"/>
    </source>
</evidence>
<dbReference type="EMBL" id="CP000830">
    <property type="protein sequence ID" value="ABV95077.1"/>
    <property type="molecule type" value="Genomic_DNA"/>
</dbReference>
<dbReference type="InterPro" id="IPR050249">
    <property type="entry name" value="Pseudomonas-type_ThrB"/>
</dbReference>
<dbReference type="KEGG" id="dsh:Dshi_3344"/>
<accession>A8LNI3</accession>
<name>A8LNI3_DINSH</name>
<dbReference type="PANTHER" id="PTHR21064">
    <property type="entry name" value="AMINOGLYCOSIDE PHOSPHOTRANSFERASE DOMAIN-CONTAINING PROTEIN-RELATED"/>
    <property type="match status" value="1"/>
</dbReference>
<dbReference type="PANTHER" id="PTHR21064:SF6">
    <property type="entry name" value="AMINOGLYCOSIDE PHOSPHOTRANSFERASE DOMAIN-CONTAINING PROTEIN"/>
    <property type="match status" value="1"/>
</dbReference>
<organism evidence="3 4">
    <name type="scientific">Dinoroseobacter shibae (strain DSM 16493 / NCIMB 14021 / DFL 12)</name>
    <dbReference type="NCBI Taxonomy" id="398580"/>
    <lineage>
        <taxon>Bacteria</taxon>
        <taxon>Pseudomonadati</taxon>
        <taxon>Pseudomonadota</taxon>
        <taxon>Alphaproteobacteria</taxon>
        <taxon>Rhodobacterales</taxon>
        <taxon>Roseobacteraceae</taxon>
        <taxon>Dinoroseobacter</taxon>
    </lineage>
</organism>
<evidence type="ECO:0000313" key="3">
    <source>
        <dbReference type="EMBL" id="ABV95077.1"/>
    </source>
</evidence>
<keyword evidence="4" id="KW-1185">Reference proteome</keyword>
<keyword evidence="3" id="KW-0808">Transferase</keyword>
<dbReference type="InterPro" id="IPR011009">
    <property type="entry name" value="Kinase-like_dom_sf"/>
</dbReference>
<comment type="similarity">
    <text evidence="1">Belongs to the pseudomonas-type ThrB family.</text>
</comment>
<feature type="domain" description="Aminoglycoside phosphotransferase" evidence="2">
    <location>
        <begin position="23"/>
        <end position="256"/>
    </location>
</feature>
<protein>
    <submittedName>
        <fullName evidence="3">Aminoglycoside phosphotransferase</fullName>
    </submittedName>
</protein>
<evidence type="ECO:0000313" key="4">
    <source>
        <dbReference type="Proteomes" id="UP000006833"/>
    </source>
</evidence>
<dbReference type="Pfam" id="PF01636">
    <property type="entry name" value="APH"/>
    <property type="match status" value="1"/>
</dbReference>
<dbReference type="InterPro" id="IPR002575">
    <property type="entry name" value="Aminoglycoside_PTrfase"/>
</dbReference>
<reference evidence="4" key="1">
    <citation type="journal article" date="2010" name="ISME J.">
        <title>The complete genome sequence of the algal symbiont Dinoroseobacter shibae: a hitchhiker's guide to life in the sea.</title>
        <authorList>
            <person name="Wagner-Dobler I."/>
            <person name="Ballhausen B."/>
            <person name="Berger M."/>
            <person name="Brinkhoff T."/>
            <person name="Buchholz I."/>
            <person name="Bunk B."/>
            <person name="Cypionka H."/>
            <person name="Daniel R."/>
            <person name="Drepper T."/>
            <person name="Gerdts G."/>
            <person name="Hahnke S."/>
            <person name="Han C."/>
            <person name="Jahn D."/>
            <person name="Kalhoefer D."/>
            <person name="Kiss H."/>
            <person name="Klenk H.P."/>
            <person name="Kyrpides N."/>
            <person name="Liebl W."/>
            <person name="Liesegang H."/>
            <person name="Meincke L."/>
            <person name="Pati A."/>
            <person name="Petersen J."/>
            <person name="Piekarski T."/>
            <person name="Pommerenke C."/>
            <person name="Pradella S."/>
            <person name="Pukall R."/>
            <person name="Rabus R."/>
            <person name="Stackebrandt E."/>
            <person name="Thole S."/>
            <person name="Thompson L."/>
            <person name="Tielen P."/>
            <person name="Tomasch J."/>
            <person name="von Jan M."/>
            <person name="Wanphrut N."/>
            <person name="Wichels A."/>
            <person name="Zech H."/>
            <person name="Simon M."/>
        </authorList>
    </citation>
    <scope>NUCLEOTIDE SEQUENCE [LARGE SCALE GENOMIC DNA]</scope>
    <source>
        <strain evidence="4">DSM 16493 / NCIMB 14021 / DFL 12</strain>
    </source>
</reference>
<dbReference type="HOGENOM" id="CLU_044821_2_0_5"/>
<dbReference type="AlphaFoldDB" id="A8LNI3"/>
<dbReference type="GO" id="GO:0004413">
    <property type="term" value="F:homoserine kinase activity"/>
    <property type="evidence" value="ECO:0007669"/>
    <property type="project" value="TreeGrafter"/>
</dbReference>
<gene>
    <name evidence="3" type="ordered locus">Dshi_3344</name>
</gene>